<name>A0ABT0PMJ0_9FLAO</name>
<proteinExistence type="predicted"/>
<accession>A0ABT0PMJ0</accession>
<keyword evidence="1" id="KW-0472">Membrane</keyword>
<feature type="transmembrane region" description="Helical" evidence="1">
    <location>
        <begin position="218"/>
        <end position="241"/>
    </location>
</feature>
<feature type="transmembrane region" description="Helical" evidence="1">
    <location>
        <begin position="155"/>
        <end position="180"/>
    </location>
</feature>
<feature type="transmembrane region" description="Helical" evidence="1">
    <location>
        <begin position="79"/>
        <end position="96"/>
    </location>
</feature>
<reference evidence="2 3" key="1">
    <citation type="submission" date="2022-05" db="EMBL/GenBank/DDBJ databases">
        <authorList>
            <person name="Park J.-S."/>
        </authorList>
    </citation>
    <scope>NUCLEOTIDE SEQUENCE [LARGE SCALE GENOMIC DNA]</scope>
    <source>
        <strain evidence="2 3">2012CJ35-5</strain>
    </source>
</reference>
<organism evidence="2 3">
    <name type="scientific">Flagellimonas spongiicola</name>
    <dbReference type="NCBI Taxonomy" id="2942208"/>
    <lineage>
        <taxon>Bacteria</taxon>
        <taxon>Pseudomonadati</taxon>
        <taxon>Bacteroidota</taxon>
        <taxon>Flavobacteriia</taxon>
        <taxon>Flavobacteriales</taxon>
        <taxon>Flavobacteriaceae</taxon>
        <taxon>Flagellimonas</taxon>
    </lineage>
</organism>
<evidence type="ECO:0000256" key="1">
    <source>
        <dbReference type="SAM" id="Phobius"/>
    </source>
</evidence>
<evidence type="ECO:0000313" key="2">
    <source>
        <dbReference type="EMBL" id="MCL6272605.1"/>
    </source>
</evidence>
<keyword evidence="1" id="KW-1133">Transmembrane helix</keyword>
<feature type="transmembrane region" description="Helical" evidence="1">
    <location>
        <begin position="186"/>
        <end position="206"/>
    </location>
</feature>
<sequence>MHCKNCNAELKHTDKFCHVCGAKVIRNRLTLKNVWHDVSQQVLNVDNTFLKTLKHLFVRPEEVIIEYISGTRKRYMNPISYFAIAITLSGLMFFILRDVYHLNLTESSINDNQAPELNFVFDYQGVVSYLIMPVYALMTYILFRGPNKFNYTEHLVANAYIIGQSSYVQVVTYTIFLGLFPIKFDVFNFIFLFFMVIYQFYALARMHEIGFWGAFWRAALYMIMLMVVMIGIGVVMVIIALSTGMVTLADFVQQ</sequence>
<feature type="transmembrane region" description="Helical" evidence="1">
    <location>
        <begin position="126"/>
        <end position="143"/>
    </location>
</feature>
<dbReference type="Proteomes" id="UP001203607">
    <property type="component" value="Unassembled WGS sequence"/>
</dbReference>
<comment type="caution">
    <text evidence="2">The sequence shown here is derived from an EMBL/GenBank/DDBJ whole genome shotgun (WGS) entry which is preliminary data.</text>
</comment>
<dbReference type="RefSeq" id="WP_249655791.1">
    <property type="nucleotide sequence ID" value="NZ_JAMFMA010000001.1"/>
</dbReference>
<protein>
    <submittedName>
        <fullName evidence="2">DUF3667 domain-containing protein</fullName>
    </submittedName>
</protein>
<keyword evidence="1" id="KW-0812">Transmembrane</keyword>
<dbReference type="EMBL" id="JAMFMA010000001">
    <property type="protein sequence ID" value="MCL6272605.1"/>
    <property type="molecule type" value="Genomic_DNA"/>
</dbReference>
<gene>
    <name evidence="2" type="ORF">M3P19_01225</name>
</gene>
<dbReference type="Pfam" id="PF12412">
    <property type="entry name" value="DUF3667"/>
    <property type="match status" value="1"/>
</dbReference>
<dbReference type="InterPro" id="IPR022134">
    <property type="entry name" value="DUF3667"/>
</dbReference>
<evidence type="ECO:0000313" key="3">
    <source>
        <dbReference type="Proteomes" id="UP001203607"/>
    </source>
</evidence>
<keyword evidence="3" id="KW-1185">Reference proteome</keyword>